<gene>
    <name evidence="2" type="ORF">PTTG_27587</name>
</gene>
<proteinExistence type="predicted"/>
<dbReference type="AlphaFoldDB" id="A0A180GIR7"/>
<keyword evidence="4" id="KW-1185">Reference proteome</keyword>
<dbReference type="VEuPathDB" id="FungiDB:PTTG_27587"/>
<reference evidence="2" key="1">
    <citation type="submission" date="2009-11" db="EMBL/GenBank/DDBJ databases">
        <authorList>
            <consortium name="The Broad Institute Genome Sequencing Platform"/>
            <person name="Ward D."/>
            <person name="Feldgarden M."/>
            <person name="Earl A."/>
            <person name="Young S.K."/>
            <person name="Zeng Q."/>
            <person name="Koehrsen M."/>
            <person name="Alvarado L."/>
            <person name="Berlin A."/>
            <person name="Bochicchio J."/>
            <person name="Borenstein D."/>
            <person name="Chapman S.B."/>
            <person name="Chen Z."/>
            <person name="Engels R."/>
            <person name="Freedman E."/>
            <person name="Gellesch M."/>
            <person name="Goldberg J."/>
            <person name="Griggs A."/>
            <person name="Gujja S."/>
            <person name="Heilman E."/>
            <person name="Heiman D."/>
            <person name="Hepburn T."/>
            <person name="Howarth C."/>
            <person name="Jen D."/>
            <person name="Larson L."/>
            <person name="Lewis B."/>
            <person name="Mehta T."/>
            <person name="Park D."/>
            <person name="Pearson M."/>
            <person name="Roberts A."/>
            <person name="Saif S."/>
            <person name="Shea T."/>
            <person name="Shenoy N."/>
            <person name="Sisk P."/>
            <person name="Stolte C."/>
            <person name="Sykes S."/>
            <person name="Thomson T."/>
            <person name="Walk T."/>
            <person name="White J."/>
            <person name="Yandava C."/>
            <person name="Izard J."/>
            <person name="Baranova O.V."/>
            <person name="Blanton J.M."/>
            <person name="Tanner A.C."/>
            <person name="Dewhirst F.E."/>
            <person name="Haas B."/>
            <person name="Nusbaum C."/>
            <person name="Birren B."/>
        </authorList>
    </citation>
    <scope>NUCLEOTIDE SEQUENCE [LARGE SCALE GENOMIC DNA]</scope>
    <source>
        <strain evidence="2">1-1 BBBD Race 1</strain>
    </source>
</reference>
<reference evidence="2" key="2">
    <citation type="submission" date="2016-05" db="EMBL/GenBank/DDBJ databases">
        <title>Comparative analysis highlights variable genome content of wheat rusts and divergence of the mating loci.</title>
        <authorList>
            <person name="Cuomo C.A."/>
            <person name="Bakkeren G."/>
            <person name="Szabo L."/>
            <person name="Khalil H."/>
            <person name="Joly D."/>
            <person name="Goldberg J."/>
            <person name="Young S."/>
            <person name="Zeng Q."/>
            <person name="Fellers J."/>
        </authorList>
    </citation>
    <scope>NUCLEOTIDE SEQUENCE [LARGE SCALE GENOMIC DNA]</scope>
    <source>
        <strain evidence="2">1-1 BBBD Race 1</strain>
    </source>
</reference>
<sequence length="251" mass="27187">MDDPPAVLQQQAKVGRLLKVSREGLTKWLGGSQGGGRTKPDPLGFQLMELPTLNTLPRDPPTSQLVLNDSLLLLANQPPRSTLQVVTTAMLVTACHFDRRHISHCNRPCSPSTTIGLPATAQLPLTFGLIPLTFFLAVGDIRMYIMSLRGLSPTNMQPEPTLRYSYDCPIWKNCATLRSGSIPANTTPPPTGHVNGSGIGGSTGSISSQLRPDSGRRTLAECARSFEIMNINTLNTAIFPNFNQINQQDAL</sequence>
<reference evidence="3" key="4">
    <citation type="submission" date="2025-05" db="UniProtKB">
        <authorList>
            <consortium name="EnsemblFungi"/>
        </authorList>
    </citation>
    <scope>IDENTIFICATION</scope>
    <source>
        <strain evidence="3">isolate 1-1 / race 1 (BBBD)</strain>
    </source>
</reference>
<organism evidence="2">
    <name type="scientific">Puccinia triticina (isolate 1-1 / race 1 (BBBD))</name>
    <name type="common">Brown leaf rust fungus</name>
    <dbReference type="NCBI Taxonomy" id="630390"/>
    <lineage>
        <taxon>Eukaryota</taxon>
        <taxon>Fungi</taxon>
        <taxon>Dikarya</taxon>
        <taxon>Basidiomycota</taxon>
        <taxon>Pucciniomycotina</taxon>
        <taxon>Pucciniomycetes</taxon>
        <taxon>Pucciniales</taxon>
        <taxon>Pucciniaceae</taxon>
        <taxon>Puccinia</taxon>
    </lineage>
</organism>
<evidence type="ECO:0000256" key="1">
    <source>
        <dbReference type="SAM" id="MobiDB-lite"/>
    </source>
</evidence>
<evidence type="ECO:0000313" key="4">
    <source>
        <dbReference type="Proteomes" id="UP000005240"/>
    </source>
</evidence>
<dbReference type="Proteomes" id="UP000005240">
    <property type="component" value="Unassembled WGS sequence"/>
</dbReference>
<name>A0A180GIR7_PUCT1</name>
<reference evidence="3 4" key="3">
    <citation type="journal article" date="2017" name="G3 (Bethesda)">
        <title>Comparative analysis highlights variable genome content of wheat rusts and divergence of the mating loci.</title>
        <authorList>
            <person name="Cuomo C.A."/>
            <person name="Bakkeren G."/>
            <person name="Khalil H.B."/>
            <person name="Panwar V."/>
            <person name="Joly D."/>
            <person name="Linning R."/>
            <person name="Sakthikumar S."/>
            <person name="Song X."/>
            <person name="Adiconis X."/>
            <person name="Fan L."/>
            <person name="Goldberg J.M."/>
            <person name="Levin J.Z."/>
            <person name="Young S."/>
            <person name="Zeng Q."/>
            <person name="Anikster Y."/>
            <person name="Bruce M."/>
            <person name="Wang M."/>
            <person name="Yin C."/>
            <person name="McCallum B."/>
            <person name="Szabo L.J."/>
            <person name="Hulbert S."/>
            <person name="Chen X."/>
            <person name="Fellers J.P."/>
        </authorList>
    </citation>
    <scope>NUCLEOTIDE SEQUENCE</scope>
    <source>
        <strain evidence="4">Isolate 1-1 / race 1 (BBBD)</strain>
        <strain evidence="3">isolate 1-1 / race 1 (BBBD)</strain>
    </source>
</reference>
<dbReference type="EMBL" id="ADAS02000061">
    <property type="protein sequence ID" value="OAV92667.1"/>
    <property type="molecule type" value="Genomic_DNA"/>
</dbReference>
<protein>
    <submittedName>
        <fullName evidence="2 3">Uncharacterized protein</fullName>
    </submittedName>
</protein>
<evidence type="ECO:0000313" key="3">
    <source>
        <dbReference type="EnsemblFungi" id="PTTG_27587-t43_1-p1"/>
    </source>
</evidence>
<feature type="region of interest" description="Disordered" evidence="1">
    <location>
        <begin position="182"/>
        <end position="213"/>
    </location>
</feature>
<evidence type="ECO:0000313" key="2">
    <source>
        <dbReference type="EMBL" id="OAV92667.1"/>
    </source>
</evidence>
<accession>A0A180GIR7</accession>
<dbReference type="EnsemblFungi" id="PTTG_27587-t43_1">
    <property type="protein sequence ID" value="PTTG_27587-t43_1-p1"/>
    <property type="gene ID" value="PTTG_27587"/>
</dbReference>